<dbReference type="EMBL" id="NGAF01000001">
    <property type="protein sequence ID" value="OXR46944.1"/>
    <property type="molecule type" value="Genomic_DNA"/>
</dbReference>
<protein>
    <submittedName>
        <fullName evidence="1">Uncharacterized protein</fullName>
    </submittedName>
</protein>
<proteinExistence type="predicted"/>
<dbReference type="Proteomes" id="UP000215506">
    <property type="component" value="Unassembled WGS sequence"/>
</dbReference>
<evidence type="ECO:0000313" key="1">
    <source>
        <dbReference type="EMBL" id="OXR46944.1"/>
    </source>
</evidence>
<organism evidence="1 2">
    <name type="scientific">Nocardia cerradoensis</name>
    <dbReference type="NCBI Taxonomy" id="85688"/>
    <lineage>
        <taxon>Bacteria</taxon>
        <taxon>Bacillati</taxon>
        <taxon>Actinomycetota</taxon>
        <taxon>Actinomycetes</taxon>
        <taxon>Mycobacteriales</taxon>
        <taxon>Nocardiaceae</taxon>
        <taxon>Nocardia</taxon>
    </lineage>
</organism>
<sequence>MWERQGELQERSGGTSGGIRIGRVVGDRLWSGKRPGVIKSVVACVIDSFDDQWLRQMLGVRDSFPEADELAVDFGNIRSDRRNVGCDVLYLGALSGVRAESTPPPMSVMSQFL</sequence>
<name>A0A231HDH0_9NOCA</name>
<keyword evidence="2" id="KW-1185">Reference proteome</keyword>
<gene>
    <name evidence="1" type="ORF">B7C42_00060</name>
</gene>
<evidence type="ECO:0000313" key="2">
    <source>
        <dbReference type="Proteomes" id="UP000215506"/>
    </source>
</evidence>
<dbReference type="AlphaFoldDB" id="A0A231HDH0"/>
<reference evidence="1 2" key="1">
    <citation type="submission" date="2017-07" db="EMBL/GenBank/DDBJ databases">
        <title>First draft Genome Sequence of Nocardia cerradoensis isolated from human infection.</title>
        <authorList>
            <person name="Carrasco G."/>
        </authorList>
    </citation>
    <scope>NUCLEOTIDE SEQUENCE [LARGE SCALE GENOMIC DNA]</scope>
    <source>
        <strain evidence="1 2">CNM20130759</strain>
    </source>
</reference>
<comment type="caution">
    <text evidence="1">The sequence shown here is derived from an EMBL/GenBank/DDBJ whole genome shotgun (WGS) entry which is preliminary data.</text>
</comment>
<accession>A0A231HDH0</accession>